<keyword evidence="28" id="KW-1185">Reference proteome</keyword>
<dbReference type="EMBL" id="JAAVNE010000049">
    <property type="protein sequence ID" value="NKC33599.1"/>
    <property type="molecule type" value="Genomic_DNA"/>
</dbReference>
<evidence type="ECO:0000256" key="7">
    <source>
        <dbReference type="ARBA" id="ARBA00023228"/>
    </source>
</evidence>
<dbReference type="PROSITE" id="PS00216">
    <property type="entry name" value="SUGAR_TRANSPORT_1"/>
    <property type="match status" value="1"/>
</dbReference>
<comment type="catalytic activity">
    <reaction evidence="9">
        <text>L-histidyl-glycine(out) = L-histidyl-glycine(in)</text>
        <dbReference type="Rhea" id="RHEA:79395"/>
        <dbReference type="ChEBI" id="CHEBI:229957"/>
    </reaction>
</comment>
<keyword evidence="6 25" id="KW-0472">Membrane</keyword>
<comment type="caution">
    <text evidence="27">The sequence shown here is derived from an EMBL/GenBank/DDBJ whole genome shotgun (WGS) entry which is preliminary data.</text>
</comment>
<evidence type="ECO:0000256" key="11">
    <source>
        <dbReference type="ARBA" id="ARBA00044884"/>
    </source>
</evidence>
<evidence type="ECO:0000313" key="27">
    <source>
        <dbReference type="EMBL" id="NKC33599.1"/>
    </source>
</evidence>
<evidence type="ECO:0000256" key="14">
    <source>
        <dbReference type="ARBA" id="ARBA00044898"/>
    </source>
</evidence>
<evidence type="ECO:0000259" key="26">
    <source>
        <dbReference type="PROSITE" id="PS50850"/>
    </source>
</evidence>
<comment type="subunit">
    <text evidence="24">Homodimer. Interacts with lysosomal protein GLMP (via lumenal domain); the interaction starts while both proteins are still in the endoplasmic reticulum and is required for stabilization of MFSD1 in lysosomes but has no direct effect on its targeting to lysosomes or transporter activity.</text>
</comment>
<evidence type="ECO:0000256" key="16">
    <source>
        <dbReference type="ARBA" id="ARBA00044900"/>
    </source>
</evidence>
<organism evidence="27 28">
    <name type="scientific">Falsiroseomonas selenitidurans</name>
    <dbReference type="NCBI Taxonomy" id="2716335"/>
    <lineage>
        <taxon>Bacteria</taxon>
        <taxon>Pseudomonadati</taxon>
        <taxon>Pseudomonadota</taxon>
        <taxon>Alphaproteobacteria</taxon>
        <taxon>Acetobacterales</taxon>
        <taxon>Roseomonadaceae</taxon>
        <taxon>Falsiroseomonas</taxon>
    </lineage>
</organism>
<dbReference type="PANTHER" id="PTHR23512:SF3">
    <property type="entry name" value="MAJOR FACILITATOR SUPERFAMILY DOMAIN-CONTAINING PROTEIN 1"/>
    <property type="match status" value="1"/>
</dbReference>
<evidence type="ECO:0000256" key="23">
    <source>
        <dbReference type="ARBA" id="ARBA00045709"/>
    </source>
</evidence>
<evidence type="ECO:0000256" key="18">
    <source>
        <dbReference type="ARBA" id="ARBA00044912"/>
    </source>
</evidence>
<comment type="catalytic activity">
    <reaction evidence="19">
        <text>L-alanyl-L-lysine(out) = L-alanyl-L-lysine(in)</text>
        <dbReference type="Rhea" id="RHEA:79415"/>
        <dbReference type="ChEBI" id="CHEBI:192470"/>
    </reaction>
</comment>
<feature type="transmembrane region" description="Helical" evidence="25">
    <location>
        <begin position="26"/>
        <end position="44"/>
    </location>
</feature>
<evidence type="ECO:0000256" key="1">
    <source>
        <dbReference type="ARBA" id="ARBA00004155"/>
    </source>
</evidence>
<feature type="transmembrane region" description="Helical" evidence="25">
    <location>
        <begin position="184"/>
        <end position="203"/>
    </location>
</feature>
<evidence type="ECO:0000256" key="20">
    <source>
        <dbReference type="ARBA" id="ARBA00044924"/>
    </source>
</evidence>
<dbReference type="Pfam" id="PF07690">
    <property type="entry name" value="MFS_1"/>
    <property type="match status" value="1"/>
</dbReference>
<evidence type="ECO:0000256" key="22">
    <source>
        <dbReference type="ARBA" id="ARBA00045018"/>
    </source>
</evidence>
<dbReference type="InterPro" id="IPR011701">
    <property type="entry name" value="MFS"/>
</dbReference>
<dbReference type="PANTHER" id="PTHR23512">
    <property type="entry name" value="MAJOR FACILITATOR SUPERFAMILY DOMAIN-CONTAINING PROTEIN 1"/>
    <property type="match status" value="1"/>
</dbReference>
<dbReference type="InterPro" id="IPR036259">
    <property type="entry name" value="MFS_trans_sf"/>
</dbReference>
<evidence type="ECO:0000313" key="28">
    <source>
        <dbReference type="Proteomes" id="UP000787635"/>
    </source>
</evidence>
<feature type="transmembrane region" description="Helical" evidence="25">
    <location>
        <begin position="64"/>
        <end position="83"/>
    </location>
</feature>
<evidence type="ECO:0000256" key="25">
    <source>
        <dbReference type="SAM" id="Phobius"/>
    </source>
</evidence>
<evidence type="ECO:0000256" key="9">
    <source>
        <dbReference type="ARBA" id="ARBA00044878"/>
    </source>
</evidence>
<proteinExistence type="inferred from homology"/>
<comment type="catalytic activity">
    <reaction evidence="18">
        <text>L-histidyl-L-alpha-amino acid(out) = L-histidyl-L-alpha-amino acid(in)</text>
        <dbReference type="Rhea" id="RHEA:79379"/>
        <dbReference type="ChEBI" id="CHEBI:229964"/>
    </reaction>
</comment>
<evidence type="ECO:0000256" key="10">
    <source>
        <dbReference type="ARBA" id="ARBA00044881"/>
    </source>
</evidence>
<comment type="catalytic activity">
    <reaction evidence="10">
        <text>L-alpha-aminoacyl-L-arginine(out) = L-alpha-aminoacyl-L-arginine(in)</text>
        <dbReference type="Rhea" id="RHEA:79367"/>
        <dbReference type="ChEBI" id="CHEBI:229968"/>
    </reaction>
</comment>
<evidence type="ECO:0000256" key="24">
    <source>
        <dbReference type="ARBA" id="ARBA00046376"/>
    </source>
</evidence>
<feature type="transmembrane region" description="Helical" evidence="25">
    <location>
        <begin position="398"/>
        <end position="414"/>
    </location>
</feature>
<comment type="subcellular location">
    <subcellularLocation>
        <location evidence="1">Lysosome membrane</location>
        <topology evidence="1">Multi-pass membrane protein</topology>
    </subcellularLocation>
</comment>
<dbReference type="Gene3D" id="1.20.1250.20">
    <property type="entry name" value="MFS general substrate transporter like domains"/>
    <property type="match status" value="2"/>
</dbReference>
<evidence type="ECO:0000256" key="13">
    <source>
        <dbReference type="ARBA" id="ARBA00044893"/>
    </source>
</evidence>
<comment type="catalytic activity">
    <reaction evidence="17">
        <text>L-arginyl-glycine(out) = L-arginyl-glycine(in)</text>
        <dbReference type="Rhea" id="RHEA:79391"/>
        <dbReference type="ChEBI" id="CHEBI:229955"/>
    </reaction>
</comment>
<comment type="catalytic activity">
    <reaction evidence="14">
        <text>L-aspartyl-L-lysine(out) = L-aspartyl-L-lysine(in)</text>
        <dbReference type="Rhea" id="RHEA:79411"/>
        <dbReference type="ChEBI" id="CHEBI:229953"/>
    </reaction>
</comment>
<dbReference type="PROSITE" id="PS50850">
    <property type="entry name" value="MFS"/>
    <property type="match status" value="1"/>
</dbReference>
<dbReference type="InterPro" id="IPR052187">
    <property type="entry name" value="MFSD1"/>
</dbReference>
<keyword evidence="7" id="KW-0458">Lysosome</keyword>
<feature type="transmembrane region" description="Helical" evidence="25">
    <location>
        <begin position="124"/>
        <end position="142"/>
    </location>
</feature>
<dbReference type="SUPFAM" id="SSF103473">
    <property type="entry name" value="MFS general substrate transporter"/>
    <property type="match status" value="1"/>
</dbReference>
<keyword evidence="5 25" id="KW-1133">Transmembrane helix</keyword>
<evidence type="ECO:0000256" key="4">
    <source>
        <dbReference type="ARBA" id="ARBA00022692"/>
    </source>
</evidence>
<comment type="catalytic activity">
    <reaction evidence="13">
        <text>L-alpha-aminoacyl-L-lysine(out) = L-alpha-aminoacyl-L-lysine(in)</text>
        <dbReference type="Rhea" id="RHEA:79383"/>
        <dbReference type="ChEBI" id="CHEBI:229966"/>
    </reaction>
</comment>
<dbReference type="InterPro" id="IPR020846">
    <property type="entry name" value="MFS_dom"/>
</dbReference>
<keyword evidence="3" id="KW-0813">Transport</keyword>
<comment type="catalytic activity">
    <reaction evidence="16">
        <text>L-lysyl-L-lysine(out) = L-lysyl-L-lysine(in)</text>
        <dbReference type="Rhea" id="RHEA:79403"/>
        <dbReference type="ChEBI" id="CHEBI:229956"/>
    </reaction>
</comment>
<gene>
    <name evidence="27" type="ORF">HEQ75_22240</name>
</gene>
<evidence type="ECO:0000256" key="17">
    <source>
        <dbReference type="ARBA" id="ARBA00044903"/>
    </source>
</evidence>
<name>A0ABX1E8P4_9PROT</name>
<comment type="catalytic activity">
    <reaction evidence="11">
        <text>L-alpha-aminoacyl-L-histidine(out) = L-alpha-aminoacyl-L-histidine(in)</text>
        <dbReference type="Rhea" id="RHEA:79375"/>
        <dbReference type="ChEBI" id="CHEBI:229967"/>
    </reaction>
</comment>
<evidence type="ECO:0000256" key="8">
    <source>
        <dbReference type="ARBA" id="ARBA00044876"/>
    </source>
</evidence>
<sequence>MAETIAVLPPAVPIAPVLPRVEPKTLFIVAWALCLVFYFLQYALRSAPGVMIPELTTAFGLTTLGIGSLLGLYYYTYAAFALVSGASLDRYGAKMPVFIGILATAIGSVLFGLGSMSMAEGGRLLQGAGSAFAFTAAVYLAVHGFSAKWLATAVGVTQLAGMLGGFAGQFAVSPLVHGPLPWQSFWLWSGAVLVVLALVALAVTPSRGEPATGGFWSMFAPYKVVLTNPQSYLCGVIGGLLFMPTTIGDMIWGVPFLPQGLGVPSGEAVMRASMVPLGWVIGAPLLGYLADRIGRRKPVLFGGIGLMLISGIGIAYFGEIIPPYLGGLLFGIGSGAAMIPYTIIKEANPDKVKGSATGAMNFLVFSLSAFLAPVFGLVLMRLSGGNALTLADFRTANGIWVGAILLSLVLTFFLRETGTGRRA</sequence>
<evidence type="ECO:0000256" key="5">
    <source>
        <dbReference type="ARBA" id="ARBA00022989"/>
    </source>
</evidence>
<feature type="transmembrane region" description="Helical" evidence="25">
    <location>
        <begin position="232"/>
        <end position="252"/>
    </location>
</feature>
<dbReference type="Proteomes" id="UP000787635">
    <property type="component" value="Unassembled WGS sequence"/>
</dbReference>
<evidence type="ECO:0000256" key="15">
    <source>
        <dbReference type="ARBA" id="ARBA00044899"/>
    </source>
</evidence>
<feature type="transmembrane region" description="Helical" evidence="25">
    <location>
        <begin position="356"/>
        <end position="378"/>
    </location>
</feature>
<evidence type="ECO:0000256" key="2">
    <source>
        <dbReference type="ARBA" id="ARBA00008335"/>
    </source>
</evidence>
<comment type="catalytic activity">
    <reaction evidence="20">
        <text>L-lysyl-glycine(out) = L-lysyl-glycine(in)</text>
        <dbReference type="Rhea" id="RHEA:79407"/>
        <dbReference type="ChEBI" id="CHEBI:191202"/>
    </reaction>
</comment>
<evidence type="ECO:0000256" key="21">
    <source>
        <dbReference type="ARBA" id="ARBA00044985"/>
    </source>
</evidence>
<evidence type="ECO:0000256" key="3">
    <source>
        <dbReference type="ARBA" id="ARBA00022448"/>
    </source>
</evidence>
<evidence type="ECO:0000256" key="6">
    <source>
        <dbReference type="ARBA" id="ARBA00023136"/>
    </source>
</evidence>
<comment type="catalytic activity">
    <reaction evidence="12">
        <text>L-lysyl-L-alpha-amino acid(out) = L-lysyl-L-alpha-amino acid(in)</text>
        <dbReference type="Rhea" id="RHEA:79387"/>
        <dbReference type="ChEBI" id="CHEBI:229965"/>
    </reaction>
</comment>
<feature type="domain" description="Major facilitator superfamily (MFS) profile" evidence="26">
    <location>
        <begin position="26"/>
        <end position="419"/>
    </location>
</feature>
<reference evidence="27 28" key="1">
    <citation type="submission" date="2020-03" db="EMBL/GenBank/DDBJ databases">
        <title>Roseomonas selenitidurans sp. nov. isolated from urban soil.</title>
        <authorList>
            <person name="Liu H."/>
        </authorList>
    </citation>
    <scope>NUCLEOTIDE SEQUENCE [LARGE SCALE GENOMIC DNA]</scope>
    <source>
        <strain evidence="27 28">BU-1</strain>
    </source>
</reference>
<comment type="function">
    <text evidence="23">Lysosomal dipeptide uniporter that selectively exports lysine, arginine or histidine-containing dipeptides with a net positive charge from the lysosome lumen into the cytosol. Could play a role in a specific type of protein O-glycosylation indirectly regulating macrophages migration and tissue invasion. Also essential for liver homeostasis.</text>
</comment>
<feature type="transmembrane region" description="Helical" evidence="25">
    <location>
        <begin position="272"/>
        <end position="290"/>
    </location>
</feature>
<protein>
    <recommendedName>
        <fullName evidence="21">Lysosomal dipeptide transporter MFSD1</fullName>
    </recommendedName>
    <alternativeName>
        <fullName evidence="22">Major facilitator superfamily domain-containing protein 1</fullName>
    </alternativeName>
</protein>
<feature type="transmembrane region" description="Helical" evidence="25">
    <location>
        <begin position="149"/>
        <end position="172"/>
    </location>
</feature>
<dbReference type="InterPro" id="IPR005829">
    <property type="entry name" value="Sugar_transporter_CS"/>
</dbReference>
<comment type="similarity">
    <text evidence="2">Belongs to the major facilitator superfamily.</text>
</comment>
<keyword evidence="4 25" id="KW-0812">Transmembrane</keyword>
<evidence type="ECO:0000256" key="12">
    <source>
        <dbReference type="ARBA" id="ARBA00044891"/>
    </source>
</evidence>
<evidence type="ECO:0000256" key="19">
    <source>
        <dbReference type="ARBA" id="ARBA00044919"/>
    </source>
</evidence>
<comment type="catalytic activity">
    <reaction evidence="15">
        <text>L-arginyl-L-alpha-amino acid(out) = L-arginyl-L-alpha-amino acid(in)</text>
        <dbReference type="Rhea" id="RHEA:79371"/>
        <dbReference type="ChEBI" id="CHEBI:84315"/>
    </reaction>
</comment>
<dbReference type="RefSeq" id="WP_168034323.1">
    <property type="nucleotide sequence ID" value="NZ_JAAVNE010000049.1"/>
</dbReference>
<feature type="transmembrane region" description="Helical" evidence="25">
    <location>
        <begin position="299"/>
        <end position="318"/>
    </location>
</feature>
<feature type="transmembrane region" description="Helical" evidence="25">
    <location>
        <begin position="324"/>
        <end position="344"/>
    </location>
</feature>
<comment type="catalytic activity">
    <reaction evidence="8">
        <text>L-lysyl-L-alanine(out) = L-lysyl-L-alanine(in)</text>
        <dbReference type="Rhea" id="RHEA:79399"/>
        <dbReference type="ChEBI" id="CHEBI:229954"/>
    </reaction>
</comment>
<accession>A0ABX1E8P4</accession>
<feature type="transmembrane region" description="Helical" evidence="25">
    <location>
        <begin position="95"/>
        <end position="118"/>
    </location>
</feature>